<evidence type="ECO:0000313" key="1">
    <source>
        <dbReference type="EMBL" id="SIO33940.1"/>
    </source>
</evidence>
<dbReference type="OrthoDB" id="703951at2"/>
<protein>
    <recommendedName>
        <fullName evidence="3">DUF4595 domain-containing protein</fullName>
    </recommendedName>
</protein>
<sequence length="273" mass="32357">MKNIFTLFFLSFILFSCSRDNEDEIIENNEPLITKMSSLVLYSGFTFNSNMDLNVYFQYDNDKRLTKKTGGFLPVSGSTGFDSSFSNKVFTTLVYSGNTVLIENFSSSPDFTVPKNSKYFILNNNNQIFEREFEDGHEYNYKKQQYKYESGKLTEILTTLPKMPYYPPDDYIPTYLEKFYYDSKGNLTKSEYIFQKDGINTKEKIVRTFEDYDNSYNPWKRLYLLDEFFYRSISKNNFRKYTEIKYDYYGNITSTKVQDWGFNYDSSGNIIIN</sequence>
<name>A0A1N6IPJ9_9FLAO</name>
<dbReference type="RefSeq" id="WP_074236014.1">
    <property type="nucleotide sequence ID" value="NZ_FSRK01000002.1"/>
</dbReference>
<dbReference type="Proteomes" id="UP000185207">
    <property type="component" value="Unassembled WGS sequence"/>
</dbReference>
<evidence type="ECO:0008006" key="3">
    <source>
        <dbReference type="Google" id="ProtNLM"/>
    </source>
</evidence>
<evidence type="ECO:0000313" key="2">
    <source>
        <dbReference type="Proteomes" id="UP000185207"/>
    </source>
</evidence>
<gene>
    <name evidence="1" type="ORF">SAMN05444409_2868</name>
</gene>
<organism evidence="1 2">
    <name type="scientific">Epilithonimonas zeae</name>
    <dbReference type="NCBI Taxonomy" id="1416779"/>
    <lineage>
        <taxon>Bacteria</taxon>
        <taxon>Pseudomonadati</taxon>
        <taxon>Bacteroidota</taxon>
        <taxon>Flavobacteriia</taxon>
        <taxon>Flavobacteriales</taxon>
        <taxon>Weeksellaceae</taxon>
        <taxon>Chryseobacterium group</taxon>
        <taxon>Epilithonimonas</taxon>
    </lineage>
</organism>
<proteinExistence type="predicted"/>
<dbReference type="EMBL" id="FSRK01000002">
    <property type="protein sequence ID" value="SIO33940.1"/>
    <property type="molecule type" value="Genomic_DNA"/>
</dbReference>
<dbReference type="PROSITE" id="PS51257">
    <property type="entry name" value="PROKAR_LIPOPROTEIN"/>
    <property type="match status" value="1"/>
</dbReference>
<keyword evidence="2" id="KW-1185">Reference proteome</keyword>
<dbReference type="AlphaFoldDB" id="A0A1N6IPJ9"/>
<accession>A0A1N6IPJ9</accession>
<reference evidence="2" key="1">
    <citation type="submission" date="2016-11" db="EMBL/GenBank/DDBJ databases">
        <authorList>
            <person name="Varghese N."/>
            <person name="Submissions S."/>
        </authorList>
    </citation>
    <scope>NUCLEOTIDE SEQUENCE [LARGE SCALE GENOMIC DNA]</scope>
    <source>
        <strain evidence="2">DSM 27623</strain>
    </source>
</reference>